<dbReference type="OrthoDB" id="127712at2"/>
<evidence type="ECO:0008006" key="4">
    <source>
        <dbReference type="Google" id="ProtNLM"/>
    </source>
</evidence>
<feature type="transmembrane region" description="Helical" evidence="1">
    <location>
        <begin position="21"/>
        <end position="41"/>
    </location>
</feature>
<feature type="transmembrane region" description="Helical" evidence="1">
    <location>
        <begin position="283"/>
        <end position="301"/>
    </location>
</feature>
<sequence length="358" mass="40431">MTTQAQPVFGNTGIAATRQEHWLIFINLFVALSAGALASLSAPMMLAVLYIDIWLFANPHIIATYTRIRQISPSIKTHWVLIFAAPVLIAGGLTIIALAYEAAGLLALYFVLQAFHVTRQSYGIARRCDRQLQTPYQRLPYFLIYIFPVWGYLHRGAQASDSFLGYPIWLPPVPQELAFAIGVVAVVGALFWFARLWHCRSAEQENSLFSSFVLSHLLVSLVSYILINDITLGWLVVNVWHNIQYLVFVYRQQRSDIKANDKSGKLESTLAARKSIFEILKRPAAFFLGCLTVGAIFYVAADRVGESLIWLGFPTILIAHLILNFHHYLADGFIWRRRHTGNNVQPQIPSQQHPSIHD</sequence>
<feature type="transmembrane region" description="Helical" evidence="1">
    <location>
        <begin position="208"/>
        <end position="226"/>
    </location>
</feature>
<dbReference type="KEGG" id="vpe:Varpa_3786"/>
<feature type="transmembrane region" description="Helical" evidence="1">
    <location>
        <begin position="102"/>
        <end position="118"/>
    </location>
</feature>
<dbReference type="RefSeq" id="WP_013542190.1">
    <property type="nucleotide sequence ID" value="NC_014931.1"/>
</dbReference>
<feature type="transmembrane region" description="Helical" evidence="1">
    <location>
        <begin position="139"/>
        <end position="157"/>
    </location>
</feature>
<reference evidence="3" key="1">
    <citation type="submission" date="2010-12" db="EMBL/GenBank/DDBJ databases">
        <title>Complete sequence of Variovorax paradoxus EPS.</title>
        <authorList>
            <consortium name="US DOE Joint Genome Institute"/>
            <person name="Lucas S."/>
            <person name="Copeland A."/>
            <person name="Lapidus A."/>
            <person name="Cheng J.-F."/>
            <person name="Goodwin L."/>
            <person name="Pitluck S."/>
            <person name="Teshima H."/>
            <person name="Detter J.C."/>
            <person name="Han C."/>
            <person name="Tapia R."/>
            <person name="Land M."/>
            <person name="Hauser L."/>
            <person name="Kyrpides N."/>
            <person name="Ivanova N."/>
            <person name="Ovchinnikova G."/>
            <person name="Orwin P."/>
            <person name="Han J.-I.G."/>
            <person name="Woyke T."/>
        </authorList>
    </citation>
    <scope>NUCLEOTIDE SEQUENCE [LARGE SCALE GENOMIC DNA]</scope>
    <source>
        <strain evidence="3">EPS</strain>
    </source>
</reference>
<keyword evidence="1" id="KW-0472">Membrane</keyword>
<name>E6V1W4_VARPE</name>
<feature type="transmembrane region" description="Helical" evidence="1">
    <location>
        <begin position="307"/>
        <end position="329"/>
    </location>
</feature>
<reference evidence="2 3" key="2">
    <citation type="journal article" date="2013" name="Genome Announc.">
        <title>Genome of the Root-Associated Plant Growth-Promoting Bacterium Variovorax paradoxus Strain EPS.</title>
        <authorList>
            <person name="Han J.I."/>
            <person name="Spain J.C."/>
            <person name="Leadbetter J.R."/>
            <person name="Ovchinnikova G."/>
            <person name="Goodwin L.A."/>
            <person name="Han C.S."/>
            <person name="Woyke T."/>
            <person name="Davenport K.W."/>
            <person name="Orwin P.M."/>
        </authorList>
    </citation>
    <scope>NUCLEOTIDE SEQUENCE [LARGE SCALE GENOMIC DNA]</scope>
    <source>
        <strain evidence="2 3">EPS</strain>
    </source>
</reference>
<feature type="transmembrane region" description="Helical" evidence="1">
    <location>
        <begin position="232"/>
        <end position="250"/>
    </location>
</feature>
<gene>
    <name evidence="2" type="ordered locus">Varpa_3786</name>
</gene>
<keyword evidence="1" id="KW-0812">Transmembrane</keyword>
<dbReference type="AlphaFoldDB" id="E6V1W4"/>
<protein>
    <recommendedName>
        <fullName evidence="4">Transmembrane protein</fullName>
    </recommendedName>
</protein>
<dbReference type="STRING" id="595537.Varpa_3786"/>
<feature type="transmembrane region" description="Helical" evidence="1">
    <location>
        <begin position="47"/>
        <end position="66"/>
    </location>
</feature>
<organism evidence="2 3">
    <name type="scientific">Variovorax paradoxus (strain EPS)</name>
    <dbReference type="NCBI Taxonomy" id="595537"/>
    <lineage>
        <taxon>Bacteria</taxon>
        <taxon>Pseudomonadati</taxon>
        <taxon>Pseudomonadota</taxon>
        <taxon>Betaproteobacteria</taxon>
        <taxon>Burkholderiales</taxon>
        <taxon>Comamonadaceae</taxon>
        <taxon>Variovorax</taxon>
    </lineage>
</organism>
<evidence type="ECO:0000313" key="2">
    <source>
        <dbReference type="EMBL" id="ADU37967.1"/>
    </source>
</evidence>
<evidence type="ECO:0000256" key="1">
    <source>
        <dbReference type="SAM" id="Phobius"/>
    </source>
</evidence>
<evidence type="ECO:0000313" key="3">
    <source>
        <dbReference type="Proteomes" id="UP000008917"/>
    </source>
</evidence>
<feature type="transmembrane region" description="Helical" evidence="1">
    <location>
        <begin position="78"/>
        <end position="96"/>
    </location>
</feature>
<feature type="transmembrane region" description="Helical" evidence="1">
    <location>
        <begin position="177"/>
        <end position="196"/>
    </location>
</feature>
<accession>E6V1W4</accession>
<dbReference type="Proteomes" id="UP000008917">
    <property type="component" value="Chromosome"/>
</dbReference>
<dbReference type="EMBL" id="CP002417">
    <property type="protein sequence ID" value="ADU37967.1"/>
    <property type="molecule type" value="Genomic_DNA"/>
</dbReference>
<proteinExistence type="predicted"/>
<dbReference type="eggNOG" id="ENOG5032XZB">
    <property type="taxonomic scope" value="Bacteria"/>
</dbReference>
<dbReference type="HOGENOM" id="CLU_051342_1_0_4"/>
<keyword evidence="1" id="KW-1133">Transmembrane helix</keyword>